<dbReference type="InterPro" id="IPR029058">
    <property type="entry name" value="AB_hydrolase_fold"/>
</dbReference>
<comment type="similarity">
    <text evidence="4">Belongs to the Fes family.</text>
</comment>
<evidence type="ECO:0000256" key="1">
    <source>
        <dbReference type="ARBA" id="ARBA00004496"/>
    </source>
</evidence>
<proteinExistence type="inferred from homology"/>
<sequence length="404" mass="42738">MYTVGVTCLIPTLTARSIEAHLTDASPERVNAFLDSLAPGAMPAWDRETNAVTFCYHVPGAPAHMGVHLRINRVTDNHNAPRGVMRRVPGTDLYVAELTLAPTLRASYGFSTFMGPAPTTTPPPNFGVPPTAADPLNPSDTPYTSVLAGPLAPPQPEWEGAAWRRKAVRGSLSHEWLGHKPVHVYRPPGRARAVLLLTDAERWFGDIFLPGALESVGTADVLAGLAVIGVENLDKRDRLTTLGDNPGFISSLLGTVRALGLGGPTILAGQSLGGVTAVAAALRHPGRLAGVIAQSPSMWWAPGVEPSPALLGSTTRDYLPSLIDVHRPHPGTSIALSVGAREAASVAHVAGLDLELRARGATSSLTVVDGGHDYAWWRGDLLIQLRRILSANRQTHLVPSSALT</sequence>
<dbReference type="SUPFAM" id="SSF81296">
    <property type="entry name" value="E set domains"/>
    <property type="match status" value="1"/>
</dbReference>
<dbReference type="InterPro" id="IPR014756">
    <property type="entry name" value="Ig_E-set"/>
</dbReference>
<dbReference type="InterPro" id="IPR050583">
    <property type="entry name" value="Mycobacterial_A85_antigen"/>
</dbReference>
<evidence type="ECO:0000256" key="2">
    <source>
        <dbReference type="ARBA" id="ARBA00022490"/>
    </source>
</evidence>
<feature type="domain" description="Enterochelin esterase N-terminal" evidence="5">
    <location>
        <begin position="52"/>
        <end position="158"/>
    </location>
</feature>
<dbReference type="GO" id="GO:0005737">
    <property type="term" value="C:cytoplasm"/>
    <property type="evidence" value="ECO:0007669"/>
    <property type="project" value="UniProtKB-SubCell"/>
</dbReference>
<dbReference type="SUPFAM" id="SSF53474">
    <property type="entry name" value="alpha/beta-Hydrolases"/>
    <property type="match status" value="1"/>
</dbReference>
<organism evidence="6 7">
    <name type="scientific">Corynebacterium timonense</name>
    <dbReference type="NCBI Taxonomy" id="441500"/>
    <lineage>
        <taxon>Bacteria</taxon>
        <taxon>Bacillati</taxon>
        <taxon>Actinomycetota</taxon>
        <taxon>Actinomycetes</taxon>
        <taxon>Mycobacteriales</taxon>
        <taxon>Corynebacteriaceae</taxon>
        <taxon>Corynebacterium</taxon>
    </lineage>
</organism>
<protein>
    <submittedName>
        <fullName evidence="6">Enterochelin esterase</fullName>
    </submittedName>
</protein>
<dbReference type="Gene3D" id="2.60.40.10">
    <property type="entry name" value="Immunoglobulins"/>
    <property type="match status" value="1"/>
</dbReference>
<evidence type="ECO:0000313" key="7">
    <source>
        <dbReference type="Proteomes" id="UP000182237"/>
    </source>
</evidence>
<dbReference type="PANTHER" id="PTHR48098:SF3">
    <property type="entry name" value="IRON(III) ENTEROBACTIN ESTERASE"/>
    <property type="match status" value="1"/>
</dbReference>
<dbReference type="EMBL" id="LT629765">
    <property type="protein sequence ID" value="SDR85198.1"/>
    <property type="molecule type" value="Genomic_DNA"/>
</dbReference>
<dbReference type="Proteomes" id="UP000182237">
    <property type="component" value="Chromosome I"/>
</dbReference>
<evidence type="ECO:0000313" key="6">
    <source>
        <dbReference type="EMBL" id="SDR85198.1"/>
    </source>
</evidence>
<dbReference type="InterPro" id="IPR000801">
    <property type="entry name" value="Esterase-like"/>
</dbReference>
<accession>A0A1H1MEL7</accession>
<dbReference type="eggNOG" id="COG2382">
    <property type="taxonomic scope" value="Bacteria"/>
</dbReference>
<dbReference type="GO" id="GO:0008849">
    <property type="term" value="F:enterochelin esterase activity"/>
    <property type="evidence" value="ECO:0007669"/>
    <property type="project" value="InterPro"/>
</dbReference>
<evidence type="ECO:0000256" key="4">
    <source>
        <dbReference type="ARBA" id="ARBA00024201"/>
    </source>
</evidence>
<evidence type="ECO:0000259" key="5">
    <source>
        <dbReference type="Pfam" id="PF11806"/>
    </source>
</evidence>
<dbReference type="InterPro" id="IPR021764">
    <property type="entry name" value="Enterochelin_esterase_N"/>
</dbReference>
<dbReference type="GO" id="GO:0005975">
    <property type="term" value="P:carbohydrate metabolic process"/>
    <property type="evidence" value="ECO:0007669"/>
    <property type="project" value="UniProtKB-ARBA"/>
</dbReference>
<name>A0A1H1MEL7_9CORY</name>
<dbReference type="GO" id="GO:0006826">
    <property type="term" value="P:iron ion transport"/>
    <property type="evidence" value="ECO:0007669"/>
    <property type="project" value="InterPro"/>
</dbReference>
<reference evidence="6 7" key="1">
    <citation type="submission" date="2016-10" db="EMBL/GenBank/DDBJ databases">
        <authorList>
            <person name="de Groot N.N."/>
        </authorList>
    </citation>
    <scope>NUCLEOTIDE SEQUENCE [LARGE SCALE GENOMIC DNA]</scope>
    <source>
        <strain evidence="6 7">DSM 45434</strain>
    </source>
</reference>
<dbReference type="STRING" id="1203190.GCA_000312345_00267"/>
<keyword evidence="7" id="KW-1185">Reference proteome</keyword>
<keyword evidence="2" id="KW-0963">Cytoplasm</keyword>
<comment type="subcellular location">
    <subcellularLocation>
        <location evidence="1">Cytoplasm</location>
    </subcellularLocation>
</comment>
<evidence type="ECO:0000256" key="3">
    <source>
        <dbReference type="ARBA" id="ARBA00022801"/>
    </source>
</evidence>
<dbReference type="AlphaFoldDB" id="A0A1H1MEL7"/>
<dbReference type="InterPro" id="IPR013783">
    <property type="entry name" value="Ig-like_fold"/>
</dbReference>
<dbReference type="Pfam" id="PF00756">
    <property type="entry name" value="Esterase"/>
    <property type="match status" value="1"/>
</dbReference>
<keyword evidence="3" id="KW-0378">Hydrolase</keyword>
<dbReference type="GO" id="GO:0005506">
    <property type="term" value="F:iron ion binding"/>
    <property type="evidence" value="ECO:0007669"/>
    <property type="project" value="InterPro"/>
</dbReference>
<dbReference type="Pfam" id="PF11806">
    <property type="entry name" value="Enterochelin_N"/>
    <property type="match status" value="1"/>
</dbReference>
<dbReference type="PANTHER" id="PTHR48098">
    <property type="entry name" value="ENTEROCHELIN ESTERASE-RELATED"/>
    <property type="match status" value="1"/>
</dbReference>
<gene>
    <name evidence="6" type="ORF">SAMN04488539_0509</name>
</gene>
<dbReference type="Gene3D" id="3.40.50.1820">
    <property type="entry name" value="alpha/beta hydrolase"/>
    <property type="match status" value="1"/>
</dbReference>